<sequence length="200" mass="23659">MTPEFAKGLLSKYKGEGSVIYPFLKEEISTYGYTDEELPFPAEFLFLEGDYLRYYLDIFERNIPCRTILDIGCQYGFQSYIFEDFDYTGVDCIQHKWFRDKGNYIRGYFWDLDIDLKDKIVISNMSLGYFNNWGHGITDEMLAEILSQCRWLYIAATPELMALVKPYFRTCKYFETGEFPRAFFGKEPEHREEAKSETVC</sequence>
<accession>A0ABS8G253</accession>
<name>A0ABS8G253_9FIRM</name>
<dbReference type="InterPro" id="IPR029063">
    <property type="entry name" value="SAM-dependent_MTases_sf"/>
</dbReference>
<reference evidence="1 2" key="1">
    <citation type="submission" date="2021-10" db="EMBL/GenBank/DDBJ databases">
        <title>Anaerobic single-cell dispensing facilitates the cultivation of human gut bacteria.</title>
        <authorList>
            <person name="Afrizal A."/>
        </authorList>
    </citation>
    <scope>NUCLEOTIDE SEQUENCE [LARGE SCALE GENOMIC DNA]</scope>
    <source>
        <strain evidence="1 2">CLA-AA-H200</strain>
    </source>
</reference>
<evidence type="ECO:0000313" key="2">
    <source>
        <dbReference type="Proteomes" id="UP001198151"/>
    </source>
</evidence>
<dbReference type="RefSeq" id="WP_227709300.1">
    <property type="nucleotide sequence ID" value="NZ_JAJEQX010000081.1"/>
</dbReference>
<dbReference type="EMBL" id="JAJEQX010000081">
    <property type="protein sequence ID" value="MCC2256346.1"/>
    <property type="molecule type" value="Genomic_DNA"/>
</dbReference>
<protein>
    <recommendedName>
        <fullName evidence="3">Class I SAM-dependent methyltransferase</fullName>
    </recommendedName>
</protein>
<dbReference type="Proteomes" id="UP001198151">
    <property type="component" value="Unassembled WGS sequence"/>
</dbReference>
<gene>
    <name evidence="1" type="ORF">LKD70_18380</name>
</gene>
<dbReference type="SUPFAM" id="SSF53335">
    <property type="entry name" value="S-adenosyl-L-methionine-dependent methyltransferases"/>
    <property type="match status" value="1"/>
</dbReference>
<keyword evidence="2" id="KW-1185">Reference proteome</keyword>
<proteinExistence type="predicted"/>
<organism evidence="1 2">
    <name type="scientific">Ruminococcus turbiniformis</name>
    <dbReference type="NCBI Taxonomy" id="2881258"/>
    <lineage>
        <taxon>Bacteria</taxon>
        <taxon>Bacillati</taxon>
        <taxon>Bacillota</taxon>
        <taxon>Clostridia</taxon>
        <taxon>Eubacteriales</taxon>
        <taxon>Oscillospiraceae</taxon>
        <taxon>Ruminococcus</taxon>
    </lineage>
</organism>
<comment type="caution">
    <text evidence="1">The sequence shown here is derived from an EMBL/GenBank/DDBJ whole genome shotgun (WGS) entry which is preliminary data.</text>
</comment>
<evidence type="ECO:0000313" key="1">
    <source>
        <dbReference type="EMBL" id="MCC2256346.1"/>
    </source>
</evidence>
<evidence type="ECO:0008006" key="3">
    <source>
        <dbReference type="Google" id="ProtNLM"/>
    </source>
</evidence>